<dbReference type="GO" id="GO:0015658">
    <property type="term" value="F:branched-chain amino acid transmembrane transporter activity"/>
    <property type="evidence" value="ECO:0007669"/>
    <property type="project" value="InterPro"/>
</dbReference>
<gene>
    <name evidence="8" type="ORF">EV668_2348</name>
</gene>
<dbReference type="InterPro" id="IPR001851">
    <property type="entry name" value="ABC_transp_permease"/>
</dbReference>
<dbReference type="RefSeq" id="WP_133769897.1">
    <property type="nucleotide sequence ID" value="NZ_SNZR01000011.1"/>
</dbReference>
<evidence type="ECO:0000256" key="1">
    <source>
        <dbReference type="ARBA" id="ARBA00004651"/>
    </source>
</evidence>
<evidence type="ECO:0000256" key="6">
    <source>
        <dbReference type="SAM" id="MobiDB-lite"/>
    </source>
</evidence>
<evidence type="ECO:0000256" key="5">
    <source>
        <dbReference type="ARBA" id="ARBA00023136"/>
    </source>
</evidence>
<dbReference type="PANTHER" id="PTHR30482">
    <property type="entry name" value="HIGH-AFFINITY BRANCHED-CHAIN AMINO ACID TRANSPORT SYSTEM PERMEASE"/>
    <property type="match status" value="1"/>
</dbReference>
<evidence type="ECO:0000256" key="3">
    <source>
        <dbReference type="ARBA" id="ARBA00022692"/>
    </source>
</evidence>
<feature type="region of interest" description="Disordered" evidence="6">
    <location>
        <begin position="1"/>
        <end position="23"/>
    </location>
</feature>
<comment type="caution">
    <text evidence="8">The sequence shown here is derived from an EMBL/GenBank/DDBJ whole genome shotgun (WGS) entry which is preliminary data.</text>
</comment>
<protein>
    <submittedName>
        <fullName evidence="8">Amino acid/amide ABC transporter membrane protein 2 (HAAT family)</fullName>
    </submittedName>
</protein>
<organism evidence="8 9">
    <name type="scientific">Enterovirga rhinocerotis</name>
    <dbReference type="NCBI Taxonomy" id="1339210"/>
    <lineage>
        <taxon>Bacteria</taxon>
        <taxon>Pseudomonadati</taxon>
        <taxon>Pseudomonadota</taxon>
        <taxon>Alphaproteobacteria</taxon>
        <taxon>Hyphomicrobiales</taxon>
        <taxon>Methylobacteriaceae</taxon>
        <taxon>Enterovirga</taxon>
    </lineage>
</organism>
<reference evidence="8 9" key="1">
    <citation type="submission" date="2019-03" db="EMBL/GenBank/DDBJ databases">
        <title>Genomic Encyclopedia of Type Strains, Phase IV (KMG-IV): sequencing the most valuable type-strain genomes for metagenomic binning, comparative biology and taxonomic classification.</title>
        <authorList>
            <person name="Goeker M."/>
        </authorList>
    </citation>
    <scope>NUCLEOTIDE SEQUENCE [LARGE SCALE GENOMIC DNA]</scope>
    <source>
        <strain evidence="8 9">DSM 25903</strain>
    </source>
</reference>
<feature type="transmembrane region" description="Helical" evidence="7">
    <location>
        <begin position="28"/>
        <end position="44"/>
    </location>
</feature>
<evidence type="ECO:0000256" key="2">
    <source>
        <dbReference type="ARBA" id="ARBA00022475"/>
    </source>
</evidence>
<feature type="transmembrane region" description="Helical" evidence="7">
    <location>
        <begin position="225"/>
        <end position="244"/>
    </location>
</feature>
<evidence type="ECO:0000313" key="9">
    <source>
        <dbReference type="Proteomes" id="UP000295122"/>
    </source>
</evidence>
<dbReference type="InterPro" id="IPR043428">
    <property type="entry name" value="LivM-like"/>
</dbReference>
<dbReference type="AlphaFoldDB" id="A0A4R7CCY7"/>
<evidence type="ECO:0000256" key="4">
    <source>
        <dbReference type="ARBA" id="ARBA00022989"/>
    </source>
</evidence>
<feature type="transmembrane region" description="Helical" evidence="7">
    <location>
        <begin position="100"/>
        <end position="121"/>
    </location>
</feature>
<comment type="subcellular location">
    <subcellularLocation>
        <location evidence="1">Cell membrane</location>
        <topology evidence="1">Multi-pass membrane protein</topology>
    </subcellularLocation>
</comment>
<dbReference type="EMBL" id="SNZR01000011">
    <property type="protein sequence ID" value="TDR95056.1"/>
    <property type="molecule type" value="Genomic_DNA"/>
</dbReference>
<feature type="transmembrane region" description="Helical" evidence="7">
    <location>
        <begin position="128"/>
        <end position="146"/>
    </location>
</feature>
<keyword evidence="3 7" id="KW-0812">Transmembrane</keyword>
<keyword evidence="9" id="KW-1185">Reference proteome</keyword>
<dbReference type="OrthoDB" id="9814461at2"/>
<evidence type="ECO:0000313" key="8">
    <source>
        <dbReference type="EMBL" id="TDR95056.1"/>
    </source>
</evidence>
<sequence>MSAAPANAVTPAQSPAQPGRRGRGHRDWIVFAVLMAIAWLLPIWLGGFALYLGCVVAFHAIAALGLQIMVGLAGQLSLGHAAFLGIGAYTTVLLEKNFGLSFPVACLGAVFASALAGLVMAQLVRLSGIYFKIATFGFGIIVHQIISNWVSLTGGTAGVKGVPPISFLGWTATSRLDLFIAEMVALTVVYALLIRLTHGRIGRAFRAIGQNEVAARSIGVPTHRYQIVAITLGCAIAGLGGSFIPHVFRFVSPETFTWHESLLILIMITVGGLGSLAGAVIGAALLVVLPEYLRDFAQYKMLAYGVFLILALVFMPRGIAGVGSSLAERFGRGRRP</sequence>
<name>A0A4R7CCY7_9HYPH</name>
<proteinExistence type="predicted"/>
<feature type="transmembrane region" description="Helical" evidence="7">
    <location>
        <begin position="301"/>
        <end position="320"/>
    </location>
</feature>
<feature type="transmembrane region" description="Helical" evidence="7">
    <location>
        <begin position="178"/>
        <end position="196"/>
    </location>
</feature>
<keyword evidence="4 7" id="KW-1133">Transmembrane helix</keyword>
<dbReference type="CDD" id="cd06581">
    <property type="entry name" value="TM_PBP1_LivM_like"/>
    <property type="match status" value="1"/>
</dbReference>
<dbReference type="Proteomes" id="UP000295122">
    <property type="component" value="Unassembled WGS sequence"/>
</dbReference>
<feature type="transmembrane region" description="Helical" evidence="7">
    <location>
        <begin position="50"/>
        <end position="69"/>
    </location>
</feature>
<dbReference type="Pfam" id="PF02653">
    <property type="entry name" value="BPD_transp_2"/>
    <property type="match status" value="1"/>
</dbReference>
<keyword evidence="5 7" id="KW-0472">Membrane</keyword>
<accession>A0A4R7CCY7</accession>
<dbReference type="PANTHER" id="PTHR30482:SF10">
    <property type="entry name" value="HIGH-AFFINITY BRANCHED-CHAIN AMINO ACID TRANSPORT PROTEIN BRAE"/>
    <property type="match status" value="1"/>
</dbReference>
<keyword evidence="2" id="KW-1003">Cell membrane</keyword>
<evidence type="ECO:0000256" key="7">
    <source>
        <dbReference type="SAM" id="Phobius"/>
    </source>
</evidence>
<dbReference type="GO" id="GO:0005886">
    <property type="term" value="C:plasma membrane"/>
    <property type="evidence" value="ECO:0007669"/>
    <property type="project" value="UniProtKB-SubCell"/>
</dbReference>
<feature type="transmembrane region" description="Helical" evidence="7">
    <location>
        <begin position="264"/>
        <end position="289"/>
    </location>
</feature>